<comment type="caution">
    <text evidence="2">The sequence shown here is derived from an EMBL/GenBank/DDBJ whole genome shotgun (WGS) entry which is preliminary data.</text>
</comment>
<protein>
    <submittedName>
        <fullName evidence="2">Uncharacterized protein</fullName>
    </submittedName>
</protein>
<organism evidence="2 3">
    <name type="scientific">Salipiger mucosus DSM 16094</name>
    <dbReference type="NCBI Taxonomy" id="1123237"/>
    <lineage>
        <taxon>Bacteria</taxon>
        <taxon>Pseudomonadati</taxon>
        <taxon>Pseudomonadota</taxon>
        <taxon>Alphaproteobacteria</taxon>
        <taxon>Rhodobacterales</taxon>
        <taxon>Roseobacteraceae</taxon>
        <taxon>Salipiger</taxon>
    </lineage>
</organism>
<dbReference type="HOGENOM" id="CLU_2481496_0_0_5"/>
<dbReference type="EMBL" id="APVH01000008">
    <property type="protein sequence ID" value="EPX85633.1"/>
    <property type="molecule type" value="Genomic_DNA"/>
</dbReference>
<name>S9R131_9RHOB</name>
<sequence>MIDQWDHEGFGDGIVFAEVAEKIGMPRKDFNKRVARDPRFKQELAQRGYDEVTLPRQSKRGHRSAKGIARTAPASAFAPDPEASYTV</sequence>
<evidence type="ECO:0000313" key="3">
    <source>
        <dbReference type="Proteomes" id="UP000015347"/>
    </source>
</evidence>
<evidence type="ECO:0000313" key="2">
    <source>
        <dbReference type="EMBL" id="EPX85633.1"/>
    </source>
</evidence>
<proteinExistence type="predicted"/>
<gene>
    <name evidence="2" type="ORF">Salmuc_04905</name>
</gene>
<feature type="region of interest" description="Disordered" evidence="1">
    <location>
        <begin position="47"/>
        <end position="87"/>
    </location>
</feature>
<dbReference type="Proteomes" id="UP000015347">
    <property type="component" value="Unassembled WGS sequence"/>
</dbReference>
<reference evidence="3" key="1">
    <citation type="journal article" date="2014" name="Stand. Genomic Sci.">
        <title>Genome sequence of the exopolysaccharide-producing Salipiger mucosus type strain (DSM 16094(T)), a moderately halophilic member of the Roseobacter clade.</title>
        <authorList>
            <person name="Riedel T."/>
            <person name="Spring S."/>
            <person name="Fiebig A."/>
            <person name="Petersen J."/>
            <person name="Kyrpides N.C."/>
            <person name="Goker M."/>
            <person name="Klenk H.P."/>
        </authorList>
    </citation>
    <scope>NUCLEOTIDE SEQUENCE [LARGE SCALE GENOMIC DNA]</scope>
    <source>
        <strain evidence="3">DSM 16094</strain>
    </source>
</reference>
<keyword evidence="3" id="KW-1185">Reference proteome</keyword>
<accession>S9R131</accession>
<dbReference type="AlphaFoldDB" id="S9R131"/>
<evidence type="ECO:0000256" key="1">
    <source>
        <dbReference type="SAM" id="MobiDB-lite"/>
    </source>
</evidence>